<organism evidence="1 2">
    <name type="scientific">Dissostichus mawsoni</name>
    <name type="common">Antarctic cod</name>
    <dbReference type="NCBI Taxonomy" id="36200"/>
    <lineage>
        <taxon>Eukaryota</taxon>
        <taxon>Metazoa</taxon>
        <taxon>Chordata</taxon>
        <taxon>Craniata</taxon>
        <taxon>Vertebrata</taxon>
        <taxon>Euteleostomi</taxon>
        <taxon>Actinopterygii</taxon>
        <taxon>Neopterygii</taxon>
        <taxon>Teleostei</taxon>
        <taxon>Neoteleostei</taxon>
        <taxon>Acanthomorphata</taxon>
        <taxon>Eupercaria</taxon>
        <taxon>Perciformes</taxon>
        <taxon>Notothenioidei</taxon>
        <taxon>Nototheniidae</taxon>
        <taxon>Dissostichus</taxon>
    </lineage>
</organism>
<evidence type="ECO:0000313" key="1">
    <source>
        <dbReference type="EMBL" id="KAF3852497.1"/>
    </source>
</evidence>
<reference evidence="1 2" key="1">
    <citation type="submission" date="2020-03" db="EMBL/GenBank/DDBJ databases">
        <title>Dissostichus mawsoni Genome sequencing and assembly.</title>
        <authorList>
            <person name="Park H."/>
        </authorList>
    </citation>
    <scope>NUCLEOTIDE SEQUENCE [LARGE SCALE GENOMIC DNA]</scope>
    <source>
        <strain evidence="1">DM0001</strain>
        <tissue evidence="1">Muscle</tissue>
    </source>
</reference>
<keyword evidence="2" id="KW-1185">Reference proteome</keyword>
<name>A0A7J5YVH1_DISMA</name>
<dbReference type="EMBL" id="JAAKFY010000009">
    <property type="protein sequence ID" value="KAF3852497.1"/>
    <property type="molecule type" value="Genomic_DNA"/>
</dbReference>
<comment type="caution">
    <text evidence="1">The sequence shown here is derived from an EMBL/GenBank/DDBJ whole genome shotgun (WGS) entry which is preliminary data.</text>
</comment>
<evidence type="ECO:0000313" key="2">
    <source>
        <dbReference type="Proteomes" id="UP000518266"/>
    </source>
</evidence>
<sequence>MKREKADLIWRNSWSESTPLFPAYFLFFWLHQYIDSFYEGHQTAITGHQGVPFGERLPRVTDEPDGDGARLGASELHKESYFTRALERKRTVKLKGEKSKYSRNVEIKFKGKRREVLWSNLGGMM</sequence>
<accession>A0A7J5YVH1</accession>
<gene>
    <name evidence="1" type="ORF">F7725_005852</name>
</gene>
<dbReference type="AlphaFoldDB" id="A0A7J5YVH1"/>
<protein>
    <submittedName>
        <fullName evidence="1">Uncharacterized protein</fullName>
    </submittedName>
</protein>
<proteinExistence type="predicted"/>
<dbReference type="Proteomes" id="UP000518266">
    <property type="component" value="Unassembled WGS sequence"/>
</dbReference>